<feature type="disulfide bond" evidence="18">
    <location>
        <begin position="71"/>
        <end position="89"/>
    </location>
</feature>
<evidence type="ECO:0000259" key="25">
    <source>
        <dbReference type="PROSITE" id="PS50240"/>
    </source>
</evidence>
<organism evidence="27 28">
    <name type="scientific">Pelobates cultripes</name>
    <name type="common">Western spadefoot toad</name>
    <dbReference type="NCBI Taxonomy" id="61616"/>
    <lineage>
        <taxon>Eukaryota</taxon>
        <taxon>Metazoa</taxon>
        <taxon>Chordata</taxon>
        <taxon>Craniata</taxon>
        <taxon>Vertebrata</taxon>
        <taxon>Euteleostomi</taxon>
        <taxon>Amphibia</taxon>
        <taxon>Batrachia</taxon>
        <taxon>Anura</taxon>
        <taxon>Pelobatoidea</taxon>
        <taxon>Pelobatidae</taxon>
        <taxon>Pelobates</taxon>
    </lineage>
</organism>
<feature type="disulfide bond" evidence="18">
    <location>
        <begin position="323"/>
        <end position="357"/>
    </location>
</feature>
<evidence type="ECO:0000256" key="1">
    <source>
        <dbReference type="ARBA" id="ARBA00004613"/>
    </source>
</evidence>
<keyword evidence="8 23" id="KW-0732">Signal</keyword>
<feature type="binding site" evidence="20">
    <location>
        <position position="66"/>
    </location>
    <ligand>
        <name>Ca(2+)</name>
        <dbReference type="ChEBI" id="CHEBI:29108"/>
        <label>1</label>
    </ligand>
</feature>
<dbReference type="AlphaFoldDB" id="A0AAD1WMS8"/>
<keyword evidence="5 22" id="KW-0768">Sushi</keyword>
<feature type="binding site" evidence="20">
    <location>
        <position position="276"/>
    </location>
    <ligand>
        <name>Ca(2+)</name>
        <dbReference type="ChEBI" id="CHEBI:29108"/>
        <label>3</label>
    </ligand>
</feature>
<dbReference type="PROSITE" id="PS50240">
    <property type="entry name" value="TRYPSIN_DOM"/>
    <property type="match status" value="1"/>
</dbReference>
<dbReference type="SMART" id="SM00042">
    <property type="entry name" value="CUB"/>
    <property type="match status" value="2"/>
</dbReference>
<keyword evidence="13 20" id="KW-0106">Calcium</keyword>
<keyword evidence="12" id="KW-0720">Serine protease</keyword>
<keyword evidence="3" id="KW-0245">EGF-like domain</keyword>
<dbReference type="SUPFAM" id="SSF50494">
    <property type="entry name" value="Trypsin-like serine proteases"/>
    <property type="match status" value="1"/>
</dbReference>
<dbReference type="SMART" id="SM00032">
    <property type="entry name" value="CCP"/>
    <property type="match status" value="2"/>
</dbReference>
<dbReference type="SMART" id="SM00020">
    <property type="entry name" value="Tryp_SPc"/>
    <property type="match status" value="1"/>
</dbReference>
<keyword evidence="4" id="KW-0399">Innate immunity</keyword>
<dbReference type="InterPro" id="IPR024175">
    <property type="entry name" value="Pept_S1A_C1r/C1S/mannan-bd"/>
</dbReference>
<evidence type="ECO:0000256" key="10">
    <source>
        <dbReference type="ARBA" id="ARBA00022801"/>
    </source>
</evidence>
<evidence type="ECO:0000256" key="19">
    <source>
        <dbReference type="PIRSR" id="PIRSR001155-3"/>
    </source>
</evidence>
<sequence length="682" mass="76798">MRLWFSALIAVVICKTGDGVELTGLYGRITSPNFPKPYPNDQTITWTITTPVGHRIKIYFTYFNLELSYRCEYDYLKLNSKGTEVAHLCGKESTDTEKAPGDTVFYSLDNKMTVTFRSDYSNEKEFNGFELFYTAEDINECESDTEICDHFCHNYIGGHYCSCRPGFSLHSDKKICTVQCGSPVYKASSGEVTSPDYPGVYPKLSNCKYSIQAEEGFSIHLKFLDLNVESHPDVLCPYDSLQIKAGGKDFAKLCGDTVPAEMDTRSNMVEIIFTTDSSGDHTGWKIQYTSKALPCPKLVPPPRGNFVPSKSTYVVNDKVFVFCEEGYVLIENEKKVLSSFTALCQKNGMWDKLVPKCEIVNCGMPEEIENGNFTFLTEKDVTTYQALVQYECHQPYYYMKEEKGRYRCGALGYWEEDSTNSRALPNCLPDCGINVDSKSIQRIIGGKNADLGNVPWQVLIETDSRGGGALLYDNWVITAAHVMKAKDLSEYHIKMGMISTIDENSFKGVAEEVFIHEGFDNKTFNNDIALIKLKNKAPLSRNLMAICLPTKEERFRISHTDQDNHIGLVAGWGSTADRIKTRFLKFVQVEVIDHAVCKAQYKKMERIVYDNMICAGDEEGGKDSCTGDSGGALAFKDRQTKKWFHGGIVSWGVECGIKGQYGVYTKVSNYIEWIEKTIQKHG</sequence>
<evidence type="ECO:0000256" key="16">
    <source>
        <dbReference type="ARBA" id="ARBA00023278"/>
    </source>
</evidence>
<feature type="binding site" evidence="20">
    <location>
        <position position="140"/>
    </location>
    <ligand>
        <name>Ca(2+)</name>
        <dbReference type="ChEBI" id="CHEBI:29108"/>
        <label>2</label>
    </ligand>
</feature>
<dbReference type="EMBL" id="OW240921">
    <property type="protein sequence ID" value="CAH2320564.1"/>
    <property type="molecule type" value="Genomic_DNA"/>
</dbReference>
<feature type="binding site" evidence="20">
    <location>
        <position position="137"/>
    </location>
    <ligand>
        <name>Ca(2+)</name>
        <dbReference type="ChEBI" id="CHEBI:29108"/>
        <label>2</label>
    </ligand>
</feature>
<dbReference type="PROSITE" id="PS01180">
    <property type="entry name" value="CUB"/>
    <property type="match status" value="2"/>
</dbReference>
<feature type="disulfide bond" evidence="18">
    <location>
        <begin position="625"/>
        <end position="655"/>
    </location>
</feature>
<evidence type="ECO:0000256" key="17">
    <source>
        <dbReference type="PIRSR" id="PIRSR001155-1"/>
    </source>
</evidence>
<dbReference type="FunFam" id="2.60.120.290:FF:000012">
    <property type="entry name" value="mannan-binding lectin serine protease 1 isoform X1"/>
    <property type="match status" value="1"/>
</dbReference>
<dbReference type="CDD" id="cd00041">
    <property type="entry name" value="CUB"/>
    <property type="match status" value="2"/>
</dbReference>
<dbReference type="InterPro" id="IPR000436">
    <property type="entry name" value="Sushi_SCR_CCP_dom"/>
</dbReference>
<comment type="PTM">
    <text evidence="19">The iron and 2-oxoglutarate dependent 3-hydroxylation of aspartate and asparagine is (R) stereospecific within EGF domains.</text>
</comment>
<dbReference type="GO" id="GO:0006956">
    <property type="term" value="P:complement activation"/>
    <property type="evidence" value="ECO:0007669"/>
    <property type="project" value="InterPro"/>
</dbReference>
<dbReference type="GO" id="GO:0006508">
    <property type="term" value="P:proteolysis"/>
    <property type="evidence" value="ECO:0007669"/>
    <property type="project" value="UniProtKB-KW"/>
</dbReference>
<feature type="disulfide bond" evidence="18">
    <location>
        <begin position="236"/>
        <end position="254"/>
    </location>
</feature>
<dbReference type="PIRSF" id="PIRSF001155">
    <property type="entry name" value="C1r_C1s_MASP"/>
    <property type="match status" value="1"/>
</dbReference>
<evidence type="ECO:0000259" key="24">
    <source>
        <dbReference type="PROSITE" id="PS01180"/>
    </source>
</evidence>
<feature type="disulfide bond" evidence="18">
    <location>
        <begin position="148"/>
        <end position="161"/>
    </location>
</feature>
<evidence type="ECO:0000256" key="20">
    <source>
        <dbReference type="PIRSR" id="PIRSR001155-4"/>
    </source>
</evidence>
<comment type="subcellular location">
    <subcellularLocation>
        <location evidence="1">Secreted</location>
    </subcellularLocation>
</comment>
<dbReference type="InterPro" id="IPR009003">
    <property type="entry name" value="Peptidase_S1_PA"/>
</dbReference>
<dbReference type="FunFam" id="2.10.25.10:FF:000059">
    <property type="entry name" value="Mannan-binding lectin serine protease 1"/>
    <property type="match status" value="1"/>
</dbReference>
<feature type="signal peptide" evidence="23">
    <location>
        <begin position="1"/>
        <end position="19"/>
    </location>
</feature>
<keyword evidence="6 27" id="KW-0645">Protease</keyword>
<comment type="caution">
    <text evidence="22">Lacks conserved residue(s) required for the propagation of feature annotation.</text>
</comment>
<dbReference type="PROSITE" id="PS00135">
    <property type="entry name" value="TRYPSIN_SER"/>
    <property type="match status" value="1"/>
</dbReference>
<dbReference type="SUPFAM" id="SSF57196">
    <property type="entry name" value="EGF/Laminin"/>
    <property type="match status" value="1"/>
</dbReference>
<evidence type="ECO:0000313" key="27">
    <source>
        <dbReference type="EMBL" id="CAH2320564.1"/>
    </source>
</evidence>
<feature type="binding site" evidence="20">
    <location>
        <position position="119"/>
    </location>
    <ligand>
        <name>Ca(2+)</name>
        <dbReference type="ChEBI" id="CHEBI:29108"/>
        <label>1</label>
    </ligand>
</feature>
<evidence type="ECO:0000256" key="21">
    <source>
        <dbReference type="PROSITE-ProRule" id="PRU00059"/>
    </source>
</evidence>
<dbReference type="Pfam" id="PF00431">
    <property type="entry name" value="CUB"/>
    <property type="match status" value="2"/>
</dbReference>
<feature type="disulfide bond" evidence="18">
    <location>
        <begin position="163"/>
        <end position="176"/>
    </location>
</feature>
<dbReference type="SUPFAM" id="SSF49854">
    <property type="entry name" value="Spermadhesin, CUB domain"/>
    <property type="match status" value="2"/>
</dbReference>
<evidence type="ECO:0000313" key="28">
    <source>
        <dbReference type="Proteomes" id="UP001295444"/>
    </source>
</evidence>
<dbReference type="PRINTS" id="PR00722">
    <property type="entry name" value="CHYMOTRYPSIN"/>
</dbReference>
<evidence type="ECO:0000256" key="15">
    <source>
        <dbReference type="ARBA" id="ARBA00023157"/>
    </source>
</evidence>
<evidence type="ECO:0000256" key="18">
    <source>
        <dbReference type="PIRSR" id="PIRSR001155-2"/>
    </source>
</evidence>
<dbReference type="CDD" id="cd00033">
    <property type="entry name" value="CCP"/>
    <property type="match status" value="2"/>
</dbReference>
<protein>
    <submittedName>
        <fullName evidence="27">Mannan-binding lectin serine protease 2 isoform X1</fullName>
    </submittedName>
</protein>
<feature type="disulfide bond" evidence="18 21">
    <location>
        <begin position="180"/>
        <end position="207"/>
    </location>
</feature>
<dbReference type="Gene3D" id="2.10.25.10">
    <property type="entry name" value="Laminin"/>
    <property type="match status" value="1"/>
</dbReference>
<feature type="domain" description="Sushi" evidence="26">
    <location>
        <begin position="293"/>
        <end position="359"/>
    </location>
</feature>
<dbReference type="InterPro" id="IPR001881">
    <property type="entry name" value="EGF-like_Ca-bd_dom"/>
</dbReference>
<feature type="chain" id="PRO_5042216763" evidence="23">
    <location>
        <begin position="20"/>
        <end position="682"/>
    </location>
</feature>
<evidence type="ECO:0000259" key="26">
    <source>
        <dbReference type="PROSITE" id="PS50923"/>
    </source>
</evidence>
<dbReference type="SMART" id="SM00179">
    <property type="entry name" value="EGF_CA"/>
    <property type="match status" value="1"/>
</dbReference>
<dbReference type="Proteomes" id="UP001295444">
    <property type="component" value="Chromosome 10"/>
</dbReference>
<feature type="domain" description="Peptidase S1" evidence="25">
    <location>
        <begin position="443"/>
        <end position="679"/>
    </location>
</feature>
<evidence type="ECO:0000256" key="14">
    <source>
        <dbReference type="ARBA" id="ARBA00022859"/>
    </source>
</evidence>
<dbReference type="CDD" id="cd00054">
    <property type="entry name" value="EGF_CA"/>
    <property type="match status" value="1"/>
</dbReference>
<evidence type="ECO:0000256" key="12">
    <source>
        <dbReference type="ARBA" id="ARBA00022825"/>
    </source>
</evidence>
<dbReference type="InterPro" id="IPR000742">
    <property type="entry name" value="EGF"/>
</dbReference>
<keyword evidence="11" id="KW-0068">Autocatalytic cleavage</keyword>
<keyword evidence="14" id="KW-0391">Immunity</keyword>
<dbReference type="Pfam" id="PF07645">
    <property type="entry name" value="EGF_CA"/>
    <property type="match status" value="1"/>
</dbReference>
<dbReference type="PANTHER" id="PTHR24255:SF10">
    <property type="entry name" value="MANNAN-BINDING LECTIN SERINE PROTEASE 2"/>
    <property type="match status" value="1"/>
</dbReference>
<feature type="disulfide bond" evidence="18">
    <location>
        <begin position="392"/>
        <end position="427"/>
    </location>
</feature>
<dbReference type="InterPro" id="IPR000859">
    <property type="entry name" value="CUB_dom"/>
</dbReference>
<feature type="binding site" evidence="20">
    <location>
        <position position="155"/>
    </location>
    <ligand>
        <name>Ca(2+)</name>
        <dbReference type="ChEBI" id="CHEBI:29108"/>
        <label>2</label>
    </ligand>
</feature>
<evidence type="ECO:0000256" key="23">
    <source>
        <dbReference type="SAM" id="SignalP"/>
    </source>
</evidence>
<keyword evidence="16 19" id="KW-0379">Hydroxylation</keyword>
<dbReference type="FunFam" id="2.40.10.10:FF:000120">
    <property type="entry name" value="Putative serine protease"/>
    <property type="match status" value="1"/>
</dbReference>
<dbReference type="FunFam" id="2.10.70.10:FF:000016">
    <property type="entry name" value="Mannan-binding lectin serine protease 1"/>
    <property type="match status" value="1"/>
</dbReference>
<dbReference type="InterPro" id="IPR049883">
    <property type="entry name" value="NOTCH1_EGF-like"/>
</dbReference>
<dbReference type="InterPro" id="IPR035976">
    <property type="entry name" value="Sushi/SCR/CCP_sf"/>
</dbReference>
<feature type="binding site" evidence="20">
    <location>
        <position position="158"/>
    </location>
    <ligand>
        <name>Ca(2+)</name>
        <dbReference type="ChEBI" id="CHEBI:29108"/>
        <label>2</label>
    </ligand>
</feature>
<dbReference type="InterPro" id="IPR035914">
    <property type="entry name" value="Sperma_CUB_dom_sf"/>
</dbReference>
<name>A0AAD1WMS8_PELCU</name>
<feature type="disulfide bond" description="Interchain (between heavy and light chains)" evidence="18">
    <location>
        <begin position="431"/>
        <end position="547"/>
    </location>
</feature>
<evidence type="ECO:0000256" key="6">
    <source>
        <dbReference type="ARBA" id="ARBA00022670"/>
    </source>
</evidence>
<feature type="disulfide bond" evidence="18">
    <location>
        <begin position="141"/>
        <end position="152"/>
    </location>
</feature>
<dbReference type="InterPro" id="IPR033116">
    <property type="entry name" value="TRYPSIN_SER"/>
</dbReference>
<feature type="disulfide bond" evidence="18">
    <location>
        <begin position="362"/>
        <end position="408"/>
    </location>
</feature>
<dbReference type="SMART" id="SM00181">
    <property type="entry name" value="EGF"/>
    <property type="match status" value="1"/>
</dbReference>
<dbReference type="FunFam" id="2.60.120.290:FF:000006">
    <property type="entry name" value="Mannan-binding lectin serine protease 1"/>
    <property type="match status" value="1"/>
</dbReference>
<feature type="binding site" evidence="20">
    <location>
        <position position="229"/>
    </location>
    <ligand>
        <name>Ca(2+)</name>
        <dbReference type="ChEBI" id="CHEBI:29108"/>
        <label>3</label>
    </ligand>
</feature>
<dbReference type="Gene3D" id="2.60.120.290">
    <property type="entry name" value="Spermadhesin, CUB domain"/>
    <property type="match status" value="2"/>
</dbReference>
<evidence type="ECO:0000256" key="7">
    <source>
        <dbReference type="ARBA" id="ARBA00022723"/>
    </source>
</evidence>
<keyword evidence="9" id="KW-0677">Repeat</keyword>
<dbReference type="InterPro" id="IPR043504">
    <property type="entry name" value="Peptidase_S1_PA_chymotrypsin"/>
</dbReference>
<evidence type="ECO:0000256" key="22">
    <source>
        <dbReference type="PROSITE-ProRule" id="PRU00302"/>
    </source>
</evidence>
<feature type="active site" description="Charge relay system" evidence="17">
    <location>
        <position position="527"/>
    </location>
</feature>
<dbReference type="GO" id="GO:0045087">
    <property type="term" value="P:innate immune response"/>
    <property type="evidence" value="ECO:0007669"/>
    <property type="project" value="UniProtKB-KW"/>
</dbReference>
<dbReference type="GO" id="GO:0005615">
    <property type="term" value="C:extracellular space"/>
    <property type="evidence" value="ECO:0007669"/>
    <property type="project" value="TreeGrafter"/>
</dbReference>
<feature type="domain" description="CUB" evidence="24">
    <location>
        <begin position="180"/>
        <end position="291"/>
    </location>
</feature>
<dbReference type="InterPro" id="IPR001314">
    <property type="entry name" value="Peptidase_S1A"/>
</dbReference>
<evidence type="ECO:0000256" key="13">
    <source>
        <dbReference type="ARBA" id="ARBA00022837"/>
    </source>
</evidence>
<keyword evidence="10" id="KW-0378">Hydrolase</keyword>
<feature type="disulfide bond" evidence="18">
    <location>
        <begin position="295"/>
        <end position="344"/>
    </location>
</feature>
<dbReference type="PANTHER" id="PTHR24255">
    <property type="entry name" value="COMPLEMENT COMPONENT 1, S SUBCOMPONENT-RELATED"/>
    <property type="match status" value="1"/>
</dbReference>
<keyword evidence="15 18" id="KW-1015">Disulfide bond</keyword>
<evidence type="ECO:0000256" key="9">
    <source>
        <dbReference type="ARBA" id="ARBA00022737"/>
    </source>
</evidence>
<dbReference type="Gene3D" id="2.40.10.10">
    <property type="entry name" value="Trypsin-like serine proteases"/>
    <property type="match status" value="2"/>
</dbReference>
<feature type="active site" description="Charge relay system" evidence="17">
    <location>
        <position position="481"/>
    </location>
</feature>
<feature type="domain" description="CUB" evidence="24">
    <location>
        <begin position="16"/>
        <end position="136"/>
    </location>
</feature>
<dbReference type="CDD" id="cd00190">
    <property type="entry name" value="Tryp_SPc"/>
    <property type="match status" value="1"/>
</dbReference>
<gene>
    <name evidence="27" type="ORF">PECUL_23A026647</name>
</gene>
<dbReference type="GO" id="GO:0004252">
    <property type="term" value="F:serine-type endopeptidase activity"/>
    <property type="evidence" value="ECO:0007669"/>
    <property type="project" value="InterPro"/>
</dbReference>
<dbReference type="PROSITE" id="PS50923">
    <property type="entry name" value="SUSHI"/>
    <property type="match status" value="2"/>
</dbReference>
<dbReference type="SUPFAM" id="SSF57535">
    <property type="entry name" value="Complement control module/SCR domain"/>
    <property type="match status" value="2"/>
</dbReference>
<dbReference type="GO" id="GO:0005509">
    <property type="term" value="F:calcium ion binding"/>
    <property type="evidence" value="ECO:0007669"/>
    <property type="project" value="InterPro"/>
</dbReference>
<dbReference type="InterPro" id="IPR001254">
    <property type="entry name" value="Trypsin_dom"/>
</dbReference>
<evidence type="ECO:0000256" key="3">
    <source>
        <dbReference type="ARBA" id="ARBA00022536"/>
    </source>
</evidence>
<feature type="binding site" evidence="20">
    <location>
        <position position="278"/>
    </location>
    <ligand>
        <name>Ca(2+)</name>
        <dbReference type="ChEBI" id="CHEBI:29108"/>
        <label>3</label>
    </ligand>
</feature>
<keyword evidence="7 20" id="KW-0479">Metal-binding</keyword>
<reference evidence="27" key="1">
    <citation type="submission" date="2022-03" db="EMBL/GenBank/DDBJ databases">
        <authorList>
            <person name="Alioto T."/>
            <person name="Alioto T."/>
            <person name="Gomez Garrido J."/>
        </authorList>
    </citation>
    <scope>NUCLEOTIDE SEQUENCE</scope>
</reference>
<evidence type="ECO:0000256" key="11">
    <source>
        <dbReference type="ARBA" id="ARBA00022813"/>
    </source>
</evidence>
<evidence type="ECO:0000256" key="5">
    <source>
        <dbReference type="ARBA" id="ARBA00022659"/>
    </source>
</evidence>
<accession>A0AAD1WMS8</accession>
<feature type="binding site" evidence="20">
    <location>
        <position position="154"/>
    </location>
    <ligand>
        <name>Ca(2+)</name>
        <dbReference type="ChEBI" id="CHEBI:29108"/>
        <label>2</label>
    </ligand>
</feature>
<feature type="domain" description="Sushi" evidence="26">
    <location>
        <begin position="360"/>
        <end position="429"/>
    </location>
</feature>
<proteinExistence type="predicted"/>
<feature type="binding site" evidence="20">
    <location>
        <position position="121"/>
    </location>
    <ligand>
        <name>Ca(2+)</name>
        <dbReference type="ChEBI" id="CHEBI:29108"/>
        <label>1</label>
    </ligand>
</feature>
<evidence type="ECO:0000256" key="8">
    <source>
        <dbReference type="ARBA" id="ARBA00022729"/>
    </source>
</evidence>
<evidence type="ECO:0000256" key="4">
    <source>
        <dbReference type="ARBA" id="ARBA00022588"/>
    </source>
</evidence>
<dbReference type="PROSITE" id="PS01186">
    <property type="entry name" value="EGF_2"/>
    <property type="match status" value="1"/>
</dbReference>
<feature type="disulfide bond" evidence="18">
    <location>
        <begin position="597"/>
        <end position="614"/>
    </location>
</feature>
<feature type="binding site" evidence="20">
    <location>
        <position position="74"/>
    </location>
    <ligand>
        <name>Ca(2+)</name>
        <dbReference type="ChEBI" id="CHEBI:29108"/>
        <label>1</label>
    </ligand>
</feature>
<dbReference type="Pfam" id="PF00089">
    <property type="entry name" value="Trypsin"/>
    <property type="match status" value="1"/>
</dbReference>
<feature type="modified residue" description="(3R)-3-hydroxyasparagine" evidence="19">
    <location>
        <position position="154"/>
    </location>
</feature>
<feature type="binding site" evidence="20">
    <location>
        <position position="239"/>
    </location>
    <ligand>
        <name>Ca(2+)</name>
        <dbReference type="ChEBI" id="CHEBI:29108"/>
        <label>3</label>
    </ligand>
</feature>
<dbReference type="Pfam" id="PF00084">
    <property type="entry name" value="Sushi"/>
    <property type="match status" value="2"/>
</dbReference>
<keyword evidence="28" id="KW-1185">Reference proteome</keyword>
<dbReference type="Gene3D" id="2.10.70.10">
    <property type="entry name" value="Complement Module, domain 1"/>
    <property type="match status" value="2"/>
</dbReference>
<keyword evidence="2" id="KW-0964">Secreted</keyword>
<evidence type="ECO:0000256" key="2">
    <source>
        <dbReference type="ARBA" id="ARBA00022525"/>
    </source>
</evidence>
<feature type="active site" description="Charge relay system" evidence="17">
    <location>
        <position position="629"/>
    </location>
</feature>